<dbReference type="GO" id="GO:0004810">
    <property type="term" value="F:CCA tRNA nucleotidyltransferase activity"/>
    <property type="evidence" value="ECO:0007669"/>
    <property type="project" value="InterPro"/>
</dbReference>
<dbReference type="Gene3D" id="3.40.50.620">
    <property type="entry name" value="HUPs"/>
    <property type="match status" value="1"/>
</dbReference>
<sequence>YTSIEVAQIVGKAIIDNFPNYNLKVNLTQPKKKIFIEIRGEFTYIFSQVIKSKWGGLPIEPQKKMVVMDIGRLNDLIAGFLLLRRGSEIYPILIDIKENKADNEVWLSNWKEVGEYVPYFRFQLVKIDIYNILKKINSDLRDKKYFCGVCRLIRFEIISKILKNPRYHFHEKIRASIDGTSLNRSSFCPDSIDLDTLGINSLILDFPIFTPVIGFGKGKIKDLASEISKNLRNINYCPFKPENQEFDSEKLKNIYNDLKIDKLLEESIKNGLEIKIF</sequence>
<dbReference type="AlphaFoldDB" id="X1A7E8"/>
<reference evidence="4" key="1">
    <citation type="journal article" date="2014" name="Front. Microbiol.">
        <title>High frequency of phylogenetically diverse reductive dehalogenase-homologous genes in deep subseafloor sedimentary metagenomes.</title>
        <authorList>
            <person name="Kawai M."/>
            <person name="Futagami T."/>
            <person name="Toyoda A."/>
            <person name="Takaki Y."/>
            <person name="Nishi S."/>
            <person name="Hori S."/>
            <person name="Arai W."/>
            <person name="Tsubouchi T."/>
            <person name="Morono Y."/>
            <person name="Uchiyama I."/>
            <person name="Ito T."/>
            <person name="Fujiyama A."/>
            <person name="Inagaki F."/>
            <person name="Takami H."/>
        </authorList>
    </citation>
    <scope>NUCLEOTIDE SEQUENCE</scope>
    <source>
        <strain evidence="4">Expedition CK06-06</strain>
    </source>
</reference>
<dbReference type="InterPro" id="IPR020536">
    <property type="entry name" value="ThiI_AANH"/>
</dbReference>
<accession>X1A7E8</accession>
<dbReference type="InterPro" id="IPR014729">
    <property type="entry name" value="Rossmann-like_a/b/a_fold"/>
</dbReference>
<dbReference type="EMBL" id="BART01012199">
    <property type="protein sequence ID" value="GAG78100.1"/>
    <property type="molecule type" value="Genomic_DNA"/>
</dbReference>
<feature type="domain" description="THUMP" evidence="3">
    <location>
        <begin position="1"/>
        <end position="49"/>
    </location>
</feature>
<evidence type="ECO:0000256" key="2">
    <source>
        <dbReference type="ARBA" id="ARBA00022840"/>
    </source>
</evidence>
<protein>
    <recommendedName>
        <fullName evidence="3">THUMP domain-containing protein</fullName>
    </recommendedName>
</protein>
<dbReference type="PANTHER" id="PTHR43209">
    <property type="entry name" value="TRNA SULFURTRANSFERASE"/>
    <property type="match status" value="1"/>
</dbReference>
<evidence type="ECO:0000256" key="1">
    <source>
        <dbReference type="ARBA" id="ARBA00022741"/>
    </source>
</evidence>
<dbReference type="PROSITE" id="PS51165">
    <property type="entry name" value="THUMP"/>
    <property type="match status" value="1"/>
</dbReference>
<proteinExistence type="predicted"/>
<dbReference type="GO" id="GO:0052837">
    <property type="term" value="P:thiazole biosynthetic process"/>
    <property type="evidence" value="ECO:0007669"/>
    <property type="project" value="TreeGrafter"/>
</dbReference>
<dbReference type="InterPro" id="IPR050102">
    <property type="entry name" value="tRNA_sulfurtransferase_ThiI"/>
</dbReference>
<keyword evidence="2" id="KW-0067">ATP-binding</keyword>
<dbReference type="GO" id="GO:0005524">
    <property type="term" value="F:ATP binding"/>
    <property type="evidence" value="ECO:0007669"/>
    <property type="project" value="UniProtKB-KW"/>
</dbReference>
<dbReference type="Gene3D" id="3.30.2130.30">
    <property type="match status" value="1"/>
</dbReference>
<dbReference type="GO" id="GO:0005829">
    <property type="term" value="C:cytosol"/>
    <property type="evidence" value="ECO:0007669"/>
    <property type="project" value="TreeGrafter"/>
</dbReference>
<dbReference type="SUPFAM" id="SSF52402">
    <property type="entry name" value="Adenine nucleotide alpha hydrolases-like"/>
    <property type="match status" value="1"/>
</dbReference>
<dbReference type="SUPFAM" id="SSF143437">
    <property type="entry name" value="THUMP domain-like"/>
    <property type="match status" value="1"/>
</dbReference>
<dbReference type="GO" id="GO:0002937">
    <property type="term" value="P:tRNA 4-thiouridine biosynthesis"/>
    <property type="evidence" value="ECO:0007669"/>
    <property type="project" value="TreeGrafter"/>
</dbReference>
<keyword evidence="1" id="KW-0547">Nucleotide-binding</keyword>
<name>X1A7E8_9ZZZZ</name>
<dbReference type="Pfam" id="PF02568">
    <property type="entry name" value="ThiI"/>
    <property type="match status" value="1"/>
</dbReference>
<dbReference type="Pfam" id="PF02926">
    <property type="entry name" value="THUMP"/>
    <property type="match status" value="1"/>
</dbReference>
<evidence type="ECO:0000313" key="4">
    <source>
        <dbReference type="EMBL" id="GAG78100.1"/>
    </source>
</evidence>
<dbReference type="PANTHER" id="PTHR43209:SF1">
    <property type="entry name" value="TRNA SULFURTRANSFERASE"/>
    <property type="match status" value="1"/>
</dbReference>
<feature type="non-terminal residue" evidence="4">
    <location>
        <position position="1"/>
    </location>
</feature>
<comment type="caution">
    <text evidence="4">The sequence shown here is derived from an EMBL/GenBank/DDBJ whole genome shotgun (WGS) entry which is preliminary data.</text>
</comment>
<gene>
    <name evidence="4" type="ORF">S01H4_25594</name>
</gene>
<evidence type="ECO:0000259" key="3">
    <source>
        <dbReference type="PROSITE" id="PS51165"/>
    </source>
</evidence>
<organism evidence="4">
    <name type="scientific">marine sediment metagenome</name>
    <dbReference type="NCBI Taxonomy" id="412755"/>
    <lineage>
        <taxon>unclassified sequences</taxon>
        <taxon>metagenomes</taxon>
        <taxon>ecological metagenomes</taxon>
    </lineage>
</organism>
<dbReference type="InterPro" id="IPR004114">
    <property type="entry name" value="THUMP_dom"/>
</dbReference>
<dbReference type="GO" id="GO:0003723">
    <property type="term" value="F:RNA binding"/>
    <property type="evidence" value="ECO:0007669"/>
    <property type="project" value="InterPro"/>
</dbReference>